<dbReference type="Proteomes" id="UP001234297">
    <property type="component" value="Chromosome 2"/>
</dbReference>
<accession>A0ACC2MJ13</accession>
<evidence type="ECO:0000313" key="1">
    <source>
        <dbReference type="EMBL" id="KAJ8645631.1"/>
    </source>
</evidence>
<name>A0ACC2MJ13_PERAE</name>
<protein>
    <submittedName>
        <fullName evidence="1">Uncharacterized protein</fullName>
    </submittedName>
</protein>
<evidence type="ECO:0000313" key="2">
    <source>
        <dbReference type="Proteomes" id="UP001234297"/>
    </source>
</evidence>
<keyword evidence="2" id="KW-1185">Reference proteome</keyword>
<reference evidence="1 2" key="1">
    <citation type="journal article" date="2022" name="Hortic Res">
        <title>A haplotype resolved chromosomal level avocado genome allows analysis of novel avocado genes.</title>
        <authorList>
            <person name="Nath O."/>
            <person name="Fletcher S.J."/>
            <person name="Hayward A."/>
            <person name="Shaw L.M."/>
            <person name="Masouleh A.K."/>
            <person name="Furtado A."/>
            <person name="Henry R.J."/>
            <person name="Mitter N."/>
        </authorList>
    </citation>
    <scope>NUCLEOTIDE SEQUENCE [LARGE SCALE GENOMIC DNA]</scope>
    <source>
        <strain evidence="2">cv. Hass</strain>
    </source>
</reference>
<proteinExistence type="predicted"/>
<sequence length="363" mass="41101">MLSTSQKMATDYGQIPNPDQNGAGLYSFKLTPASSLFLFSLAFILLLTILCWVRRKCTVIIEKPAEFNTVRKIKKRTTTPVSILDVMVTLPSIIIFRDEADMKNRYDPFEFAHVPAVRLGKGTLGPLYKVVLNNGSIVTVRKLRAGLAKTDEINRWIKFFGGIQDKWLSRIMFSFWYGVEAFIVYEYMCLGSLEELLHGREGIQFTSLNWGIRWHVALCTSMAVAAIHSRVTENREGLVCGVIKASNVLIRTDFSAFLSGFESPYLAGPKLIIRKNPGRVAPELVHGKKPMFSDEHGQVKLVQYVQYKREREGLQGIIDPKMVDIVDDGIVNMVKIAELCLKQNPKERPTMDRVVSMIQHLQD</sequence>
<dbReference type="EMBL" id="CM056810">
    <property type="protein sequence ID" value="KAJ8645631.1"/>
    <property type="molecule type" value="Genomic_DNA"/>
</dbReference>
<gene>
    <name evidence="1" type="ORF">MRB53_007379</name>
</gene>
<organism evidence="1 2">
    <name type="scientific">Persea americana</name>
    <name type="common">Avocado</name>
    <dbReference type="NCBI Taxonomy" id="3435"/>
    <lineage>
        <taxon>Eukaryota</taxon>
        <taxon>Viridiplantae</taxon>
        <taxon>Streptophyta</taxon>
        <taxon>Embryophyta</taxon>
        <taxon>Tracheophyta</taxon>
        <taxon>Spermatophyta</taxon>
        <taxon>Magnoliopsida</taxon>
        <taxon>Magnoliidae</taxon>
        <taxon>Laurales</taxon>
        <taxon>Lauraceae</taxon>
        <taxon>Persea</taxon>
    </lineage>
</organism>
<comment type="caution">
    <text evidence="1">The sequence shown here is derived from an EMBL/GenBank/DDBJ whole genome shotgun (WGS) entry which is preliminary data.</text>
</comment>